<evidence type="ECO:0000313" key="2">
    <source>
        <dbReference type="Proteomes" id="UP000002531"/>
    </source>
</evidence>
<dbReference type="AlphaFoldDB" id="Q3SNR0"/>
<dbReference type="Proteomes" id="UP000002531">
    <property type="component" value="Chromosome"/>
</dbReference>
<accession>Q3SNR0</accession>
<keyword evidence="2" id="KW-1185">Reference proteome</keyword>
<dbReference type="OrthoDB" id="7595234at2"/>
<dbReference type="KEGG" id="nwi:Nwi_2828"/>
<dbReference type="RefSeq" id="WP_011316021.1">
    <property type="nucleotide sequence ID" value="NC_007406.1"/>
</dbReference>
<organism evidence="1 2">
    <name type="scientific">Nitrobacter winogradskyi (strain ATCC 25391 / DSM 10237 / CIP 104748 / NCIMB 11846 / Nb-255)</name>
    <dbReference type="NCBI Taxonomy" id="323098"/>
    <lineage>
        <taxon>Bacteria</taxon>
        <taxon>Pseudomonadati</taxon>
        <taxon>Pseudomonadota</taxon>
        <taxon>Alphaproteobacteria</taxon>
        <taxon>Hyphomicrobiales</taxon>
        <taxon>Nitrobacteraceae</taxon>
        <taxon>Nitrobacter</taxon>
    </lineage>
</organism>
<proteinExistence type="predicted"/>
<dbReference type="STRING" id="323098.Nwi_2828"/>
<reference evidence="1 2" key="1">
    <citation type="journal article" date="2006" name="Appl. Environ. Microbiol.">
        <title>Genome sequence of the chemolithoautotrophic nitrite-oxidizing bacterium Nitrobacter winogradskyi Nb-255.</title>
        <authorList>
            <person name="Starkenburg S.R."/>
            <person name="Chain P.S."/>
            <person name="Sayavedra-Soto L.A."/>
            <person name="Hauser L."/>
            <person name="Land M.L."/>
            <person name="Larimer F.W."/>
            <person name="Malfatti S.A."/>
            <person name="Klotz M.G."/>
            <person name="Bottomley P.J."/>
            <person name="Arp D.J."/>
            <person name="Hickey W.J."/>
        </authorList>
    </citation>
    <scope>NUCLEOTIDE SEQUENCE [LARGE SCALE GENOMIC DNA]</scope>
    <source>
        <strain evidence="2">ATCC 25391 / DSM 10237 / CIP 104748 / NCIMB 11846 / Nb-255</strain>
    </source>
</reference>
<dbReference type="EMBL" id="CP000115">
    <property type="protein sequence ID" value="ABA06081.1"/>
    <property type="molecule type" value="Genomic_DNA"/>
</dbReference>
<protein>
    <submittedName>
        <fullName evidence="1">Uncharacterized protein</fullName>
    </submittedName>
</protein>
<dbReference type="HOGENOM" id="CLU_109781_0_0_5"/>
<dbReference type="eggNOG" id="ENOG5032VCF">
    <property type="taxonomic scope" value="Bacteria"/>
</dbReference>
<gene>
    <name evidence="1" type="ordered locus">Nwi_2828</name>
</gene>
<name>Q3SNR0_NITWN</name>
<sequence>MSTQGIEAFQDLTLAPAQGDLNAIRTCLVNHQTPDWVHDADQETELRKYSGGDEDIIQFRYVGSDRPMAALTLWQRENGYAVTNIVPAEQGQLSVSEYNALLQDFVRKVVQPAQREFEFNVNITEPVRQLDSWISKGAAESLRRFSVLANKSTTNSHPNDAERWEQFVVAVHLGGPPLGTDILIQWLVEIDGWDEQSAQKLAIDYEKGISLLETYDRLTRG</sequence>
<evidence type="ECO:0000313" key="1">
    <source>
        <dbReference type="EMBL" id="ABA06081.1"/>
    </source>
</evidence>